<feature type="region of interest" description="Disordered" evidence="5">
    <location>
        <begin position="886"/>
        <end position="928"/>
    </location>
</feature>
<keyword evidence="3" id="KW-0456">Lyase</keyword>
<keyword evidence="1" id="KW-0547">Nucleotide-binding</keyword>
<gene>
    <name evidence="6" type="ORF">HICCMSTLAB_LOCUS12441</name>
</gene>
<reference evidence="6" key="1">
    <citation type="submission" date="2021-04" db="EMBL/GenBank/DDBJ databases">
        <authorList>
            <person name="Chebbi M.A.C M."/>
        </authorList>
    </citation>
    <scope>NUCLEOTIDE SEQUENCE</scope>
</reference>
<keyword evidence="2" id="KW-0067">ATP-binding</keyword>
<dbReference type="EMBL" id="CAJNRD030001124">
    <property type="protein sequence ID" value="CAG5106800.1"/>
    <property type="molecule type" value="Genomic_DNA"/>
</dbReference>
<dbReference type="Proteomes" id="UP000786811">
    <property type="component" value="Unassembled WGS sequence"/>
</dbReference>
<proteinExistence type="predicted"/>
<evidence type="ECO:0000256" key="5">
    <source>
        <dbReference type="SAM" id="MobiDB-lite"/>
    </source>
</evidence>
<accession>A0A8J2HQJ9</accession>
<keyword evidence="4" id="KW-0802">TPR repeat</keyword>
<dbReference type="PANTHER" id="PTHR16305">
    <property type="entry name" value="TESTICULAR SOLUBLE ADENYLYL CYCLASE"/>
    <property type="match status" value="1"/>
</dbReference>
<dbReference type="OrthoDB" id="194468at2759"/>
<evidence type="ECO:0000256" key="2">
    <source>
        <dbReference type="ARBA" id="ARBA00022840"/>
    </source>
</evidence>
<dbReference type="InterPro" id="IPR019734">
    <property type="entry name" value="TPR_rpt"/>
</dbReference>
<dbReference type="SUPFAM" id="SSF55073">
    <property type="entry name" value="Nucleotide cyclase"/>
    <property type="match status" value="1"/>
</dbReference>
<organism evidence="6 7">
    <name type="scientific">Cotesia congregata</name>
    <name type="common">Parasitoid wasp</name>
    <name type="synonym">Apanteles congregatus</name>
    <dbReference type="NCBI Taxonomy" id="51543"/>
    <lineage>
        <taxon>Eukaryota</taxon>
        <taxon>Metazoa</taxon>
        <taxon>Ecdysozoa</taxon>
        <taxon>Arthropoda</taxon>
        <taxon>Hexapoda</taxon>
        <taxon>Insecta</taxon>
        <taxon>Pterygota</taxon>
        <taxon>Neoptera</taxon>
        <taxon>Endopterygota</taxon>
        <taxon>Hymenoptera</taxon>
        <taxon>Apocrita</taxon>
        <taxon>Ichneumonoidea</taxon>
        <taxon>Braconidae</taxon>
        <taxon>Microgastrinae</taxon>
        <taxon>Cotesia</taxon>
    </lineage>
</organism>
<evidence type="ECO:0000256" key="4">
    <source>
        <dbReference type="PROSITE-ProRule" id="PRU00339"/>
    </source>
</evidence>
<feature type="repeat" description="TPR" evidence="4">
    <location>
        <begin position="1031"/>
        <end position="1064"/>
    </location>
</feature>
<dbReference type="InterPro" id="IPR029787">
    <property type="entry name" value="Nucleotide_cyclase"/>
</dbReference>
<feature type="region of interest" description="Disordered" evidence="5">
    <location>
        <begin position="1"/>
        <end position="21"/>
    </location>
</feature>
<comment type="caution">
    <text evidence="6">The sequence shown here is derived from an EMBL/GenBank/DDBJ whole genome shotgun (WGS) entry which is preliminary data.</text>
</comment>
<evidence type="ECO:0000256" key="3">
    <source>
        <dbReference type="ARBA" id="ARBA00023239"/>
    </source>
</evidence>
<dbReference type="GO" id="GO:0004016">
    <property type="term" value="F:adenylate cyclase activity"/>
    <property type="evidence" value="ECO:0007669"/>
    <property type="project" value="TreeGrafter"/>
</dbReference>
<evidence type="ECO:0000256" key="1">
    <source>
        <dbReference type="ARBA" id="ARBA00022741"/>
    </source>
</evidence>
<evidence type="ECO:0000313" key="7">
    <source>
        <dbReference type="Proteomes" id="UP000786811"/>
    </source>
</evidence>
<keyword evidence="7" id="KW-1185">Reference proteome</keyword>
<evidence type="ECO:0000313" key="6">
    <source>
        <dbReference type="EMBL" id="CAG5106800.1"/>
    </source>
</evidence>
<dbReference type="PANTHER" id="PTHR16305:SF28">
    <property type="entry name" value="GUANYLATE CYCLASE DOMAIN-CONTAINING PROTEIN"/>
    <property type="match status" value="1"/>
</dbReference>
<name>A0A8J2HQJ9_COTCN</name>
<sequence length="1484" mass="171739">MKKSPSYKENLWHGKDSLTSKSSSESQTIHWIPELFGPVFETEKISLCQSYRAHQGKIRTQLISTFVPDEIIYKTDLAKKSLEEFLAVILFIEISNVIKLEADEILAVWKVPKFQLAAEIVEAVIKCGLKCQKGVKNISTILQVKIKITISTGNVAFSIIGNDNFKKWVLVGQPIIEAESAANNCNPGEVIITKSTWQYVLPSDYEYLSVDSDNVKKVSILSINLTPVKIKTQEIVNLSDKCFHALYKLTEKYLGIIKTVKVYPKRIFFSVYFGFSPDKHFLHENSFICAEKYRMILSNIEDIVKLSMGISTGMVFCGVIGHTIRQSFTCTGLSCEKSKKIATVANQYSLVSRKIDKIYPIIGCFDKLEKLTDILDDICVSSRNYCGVLIEGFDSAGKSRLLDECVLIAKSRQILIYTVSLNFLNITRAYNTIYYILLEMFQIHDCYSVEERKKSLIKKIGNIIPSSKFCYLNVLFNVDFTHSSTFLSENEEQHISKTLILFDKLLGSVEKPTGIFIDDIHFMDLESWAFVTRIMNYNNFFLAMTIDNSKSISSNHYNDSRLFKFTLNGFNPKEMGILICQLLNVHAISEKIDKILNNANWMNAGWCEAFISLVLERKWFEFYFRGGKVNFQDLISPPLVSVIKVPYGVFPEEINPHLPQDKFHVLDIKSTSINSQFIRDDTYLDIETLYKKLFHKLTSYEQSVLRSAAVLGDIFTREALENVTPNSMDFHTARAITRLMDLRILECASIQRFNYNLSPYVKRNTFSDMHHLLHCSCYQTNVAVRDEQLPSYAGCKLLEFKVKAFRRFVYDQILPNKKRELHSRAAEIYERQARTCISCGGGSFLNALGVVQGIGTDARALRPSIVRRSLSRDAIYFSKFKFRRRSSSTESPNQEGIHHQKISILPTHSKDQDESQYSSDELSTPSDKRNLNKSELLLLKKNDPSRRSQLKKFNLIDFRNCDCENVLNGVFQELLWHLQHTDWSNKLVEYMMEYSAGLIFICRYCEAFNILIITKEINDKLPLEKRWKNKYIIWGLMGDASVALGNISKAKKYFKEAIRLQTNDQHYDILCVRPKIICRAWHRKINRKLINRFYKNRFSENEMSRRLVIAYHLMKLSKVLLVIYIIKRIRKIFCLQDYRESNRAELIAIDAFNIGFSSSEGFTQKCELYIKACEIFRACKYKNALEIGSKLFKISKSLHVTAVQLEILPLLINLTIRMKRIYETADLMQELYHLSNQDIDKSSITWYYALSLDLTLDAGMVLESFEQCAEYAKEIIANKNRSCVLRDPESLKRLLTCLWIWQLRSGTTVTATFAQCCASYAVNIKPDNYAQLLNLLKTFEVYFLELRRCINIKRSDELSELVQNIKLILKTLEQHLNNAGFIKPRFYILKAYFKLAHGDKHSAKSLLKKARKYASFQGNEMLLAWILLNEKMWEKLQFNNTSSYWMENVRHVDSFNWRDIHDFDVKAWSSILFFISPPDSYVKV</sequence>
<dbReference type="SUPFAM" id="SSF52540">
    <property type="entry name" value="P-loop containing nucleoside triphosphate hydrolases"/>
    <property type="match status" value="1"/>
</dbReference>
<dbReference type="GO" id="GO:0005524">
    <property type="term" value="F:ATP binding"/>
    <property type="evidence" value="ECO:0007669"/>
    <property type="project" value="UniProtKB-KW"/>
</dbReference>
<dbReference type="PROSITE" id="PS50005">
    <property type="entry name" value="TPR"/>
    <property type="match status" value="1"/>
</dbReference>
<dbReference type="Gene3D" id="3.30.70.1230">
    <property type="entry name" value="Nucleotide cyclase"/>
    <property type="match status" value="2"/>
</dbReference>
<dbReference type="InterPro" id="IPR027417">
    <property type="entry name" value="P-loop_NTPase"/>
</dbReference>
<feature type="compositionally biased region" description="Polar residues" evidence="5">
    <location>
        <begin position="915"/>
        <end position="925"/>
    </location>
</feature>
<protein>
    <submittedName>
        <fullName evidence="6">Similar to ADCY10: Adenylate cyclase type 10 (Homo sapiens)</fullName>
    </submittedName>
</protein>
<dbReference type="GO" id="GO:0005737">
    <property type="term" value="C:cytoplasm"/>
    <property type="evidence" value="ECO:0007669"/>
    <property type="project" value="TreeGrafter"/>
</dbReference>